<sequence>MKITPEISIEELIEEMPESVKFLRDKGIICVICGEPVWGTLYDLASEKGFTDAEIDEIVNELNSL</sequence>
<keyword evidence="2" id="KW-1185">Reference proteome</keyword>
<dbReference type="Gene3D" id="1.10.3910.10">
    <property type="entry name" value="SP0561-like"/>
    <property type="match status" value="1"/>
</dbReference>
<dbReference type="RefSeq" id="WP_173075252.1">
    <property type="nucleotide sequence ID" value="NZ_CP041345.1"/>
</dbReference>
<protein>
    <submittedName>
        <fullName evidence="1">DUF1858 domain-containing protein</fullName>
    </submittedName>
</protein>
<proteinExistence type="predicted"/>
<evidence type="ECO:0000313" key="2">
    <source>
        <dbReference type="Proteomes" id="UP000500961"/>
    </source>
</evidence>
<dbReference type="SUPFAM" id="SSF140683">
    <property type="entry name" value="SP0561-like"/>
    <property type="match status" value="1"/>
</dbReference>
<name>A0A7D3Y5B0_9BACT</name>
<gene>
    <name evidence="1" type="ORF">FHG85_09495</name>
</gene>
<reference evidence="1 2" key="1">
    <citation type="submission" date="2019-07" db="EMBL/GenBank/DDBJ databases">
        <title>Thalassofilum flectens gen. nov., sp. nov., a novel moderate thermophilic anaerobe from a shallow sea hot spring in Kunashir Island (Russia), representing a new family in the order Bacteroidales, and proposal of Thalassofilacea fam. nov.</title>
        <authorList>
            <person name="Kochetkova T.V."/>
            <person name="Podosokorskaya O.A."/>
            <person name="Novikov A."/>
            <person name="Elcheninov A.G."/>
            <person name="Toshchakov S.V."/>
            <person name="Kublanov I.V."/>
        </authorList>
    </citation>
    <scope>NUCLEOTIDE SEQUENCE [LARGE SCALE GENOMIC DNA]</scope>
    <source>
        <strain evidence="1 2">38-H</strain>
    </source>
</reference>
<organism evidence="1 2">
    <name type="scientific">Tenuifilum thalassicum</name>
    <dbReference type="NCBI Taxonomy" id="2590900"/>
    <lineage>
        <taxon>Bacteria</taxon>
        <taxon>Pseudomonadati</taxon>
        <taxon>Bacteroidota</taxon>
        <taxon>Bacteroidia</taxon>
        <taxon>Bacteroidales</taxon>
        <taxon>Tenuifilaceae</taxon>
        <taxon>Tenuifilum</taxon>
    </lineage>
</organism>
<dbReference type="EMBL" id="CP041345">
    <property type="protein sequence ID" value="QKG80489.1"/>
    <property type="molecule type" value="Genomic_DNA"/>
</dbReference>
<dbReference type="InterPro" id="IPR038062">
    <property type="entry name" value="ScdA-like_N_sf"/>
</dbReference>
<accession>A0A7D3Y5B0</accession>
<dbReference type="AlphaFoldDB" id="A0A7D3Y5B0"/>
<dbReference type="KEGG" id="ttz:FHG85_09495"/>
<evidence type="ECO:0000313" key="1">
    <source>
        <dbReference type="EMBL" id="QKG80489.1"/>
    </source>
</evidence>
<dbReference type="Proteomes" id="UP000500961">
    <property type="component" value="Chromosome"/>
</dbReference>